<feature type="transmembrane region" description="Helical" evidence="1">
    <location>
        <begin position="676"/>
        <end position="696"/>
    </location>
</feature>
<evidence type="ECO:0000313" key="3">
    <source>
        <dbReference type="Proteomes" id="UP000671913"/>
    </source>
</evidence>
<organism evidence="2 3">
    <name type="scientific">Aceticella autotrophica</name>
    <dbReference type="NCBI Taxonomy" id="2755338"/>
    <lineage>
        <taxon>Bacteria</taxon>
        <taxon>Bacillati</taxon>
        <taxon>Bacillota</taxon>
        <taxon>Clostridia</taxon>
        <taxon>Thermoanaerobacterales</taxon>
        <taxon>Thermoanaerobacteraceae</taxon>
        <taxon>Aceticella</taxon>
    </lineage>
</organism>
<feature type="transmembrane region" description="Helical" evidence="1">
    <location>
        <begin position="629"/>
        <end position="655"/>
    </location>
</feature>
<proteinExistence type="predicted"/>
<keyword evidence="1" id="KW-0812">Transmembrane</keyword>
<name>A0A975AWB0_9THEO</name>
<sequence length="739" mass="85032">MKKILIIFLILAFIPSFFIVYSQTTEKEFEKMEKAGEDIGKPFIIPNNPLFSNPNEMYPILCEAANEHKVNIFRTNICYKANNQVEILKYVLLTSNTRFFDAFRLKSGRLLTAKDTQDSNAFISTVDTGDHNQIGIIREFGSSKLITIKPLKTAYEYLPVDGRYFVEASDNQVYAAFIKDFVNKVNKYYQQSYSAKYFQEASNSGAGLQVTTLIDYLKYINYAIFLTTLILLIYYIFYESKRIGIMKMHGLSNIRLWFIICGKLITIIFILTAAVSLLVALIIKDTTSQFVGSVIIFQFKAYLIMMAISIIPYIYISRIKISDAIKNRKDTNGIFTINMLLKMGCSILAVMVGLSIFSQYAEIRTKQENLKNWEQSKDYGIFYPVNIGNDIEDVQQGSRKETAIEAVELYPVLNKMGAVLIDALSYEERALLMNKGTDNIRSIKVNPNYLQRFPVYDLHNQPVHISEDTCDWILLVPEKYYNRENEIMNYFHKDRIDAYDAEEHCFGRLVPDSVKNQHIKIIWLTNNQKIFSFNPKVFPAENNMIIDPIIQVITEKNSICADRVNLINGHGGSDPLKVKLINRDTALTLRMLESELKRLKLDDNLQQLITVDQYVLQQIYDLQKWMNHLLLIIMGLIVGLLILMVQNLTIFFNKYQQKFIVRRLFGTGFFRTYKEYILLFTLTWIFQLLICLIVKPNGADDIKLLALAAGIILIEVAASVIALLVIEQKNKVKILKGGI</sequence>
<evidence type="ECO:0000313" key="2">
    <source>
        <dbReference type="EMBL" id="QSZ27661.1"/>
    </source>
</evidence>
<dbReference type="Pfam" id="PF07242">
    <property type="entry name" value="DUF1430"/>
    <property type="match status" value="1"/>
</dbReference>
<keyword evidence="1" id="KW-1133">Transmembrane helix</keyword>
<keyword evidence="1" id="KW-0472">Membrane</keyword>
<dbReference type="RefSeq" id="WP_284680371.1">
    <property type="nucleotide sequence ID" value="NZ_CP060096.1"/>
</dbReference>
<dbReference type="Proteomes" id="UP000671913">
    <property type="component" value="Chromosome"/>
</dbReference>
<dbReference type="EMBL" id="CP060096">
    <property type="protein sequence ID" value="QSZ27661.1"/>
    <property type="molecule type" value="Genomic_DNA"/>
</dbReference>
<evidence type="ECO:0000256" key="1">
    <source>
        <dbReference type="SAM" id="Phobius"/>
    </source>
</evidence>
<dbReference type="AlphaFoldDB" id="A0A975AWB0"/>
<accession>A0A975AWB0</accession>
<dbReference type="InterPro" id="IPR006541">
    <property type="entry name" value="Bacteriocin_ass"/>
</dbReference>
<gene>
    <name evidence="2" type="ORF">ACETAC_01795</name>
</gene>
<feature type="transmembrane region" description="Helical" evidence="1">
    <location>
        <begin position="295"/>
        <end position="316"/>
    </location>
</feature>
<reference evidence="2" key="1">
    <citation type="submission" date="2020-08" db="EMBL/GenBank/DDBJ databases">
        <title>Genomic insights into the carbon and energy metabolism of the first obligate autotrophic acetogenic bacterium Aceticella autotrophica gen. nov., sp. nov.</title>
        <authorList>
            <person name="Toshchakov S.V."/>
            <person name="Elcheninov A.G."/>
            <person name="Kublanov I.V."/>
            <person name="Frolov E.N."/>
            <person name="Lebedinsky A.V."/>
        </authorList>
    </citation>
    <scope>NUCLEOTIDE SEQUENCE</scope>
    <source>
        <strain evidence="2">3443-3Ac</strain>
    </source>
</reference>
<feature type="transmembrane region" description="Helical" evidence="1">
    <location>
        <begin position="702"/>
        <end position="726"/>
    </location>
</feature>
<protein>
    <submittedName>
        <fullName evidence="2">DUF1430 domain-containing protein</fullName>
    </submittedName>
</protein>
<feature type="transmembrane region" description="Helical" evidence="1">
    <location>
        <begin position="219"/>
        <end position="237"/>
    </location>
</feature>
<dbReference type="KEGG" id="aaut:ACETAC_01795"/>
<keyword evidence="3" id="KW-1185">Reference proteome</keyword>
<feature type="transmembrane region" description="Helical" evidence="1">
    <location>
        <begin position="337"/>
        <end position="357"/>
    </location>
</feature>
<feature type="transmembrane region" description="Helical" evidence="1">
    <location>
        <begin position="257"/>
        <end position="283"/>
    </location>
</feature>
<dbReference type="NCBIfam" id="TIGR01654">
    <property type="entry name" value="bact_immun_7tm"/>
    <property type="match status" value="1"/>
</dbReference>